<reference evidence="3" key="1">
    <citation type="submission" date="2021-02" db="EMBL/GenBank/DDBJ databases">
        <authorList>
            <person name="Nowell W R."/>
        </authorList>
    </citation>
    <scope>NUCLEOTIDE SEQUENCE</scope>
</reference>
<protein>
    <submittedName>
        <fullName evidence="3">Uncharacterized protein</fullName>
    </submittedName>
</protein>
<dbReference type="Proteomes" id="UP000663836">
    <property type="component" value="Unassembled WGS sequence"/>
</dbReference>
<proteinExistence type="predicted"/>
<evidence type="ECO:0000256" key="1">
    <source>
        <dbReference type="SAM" id="MobiDB-lite"/>
    </source>
</evidence>
<evidence type="ECO:0000313" key="3">
    <source>
        <dbReference type="EMBL" id="CAF3757575.1"/>
    </source>
</evidence>
<name>A0A818YU86_9BILA</name>
<dbReference type="EMBL" id="CAJNOT010001603">
    <property type="protein sequence ID" value="CAF1224038.1"/>
    <property type="molecule type" value="Genomic_DNA"/>
</dbReference>
<organism evidence="3 4">
    <name type="scientific">Rotaria sordida</name>
    <dbReference type="NCBI Taxonomy" id="392033"/>
    <lineage>
        <taxon>Eukaryota</taxon>
        <taxon>Metazoa</taxon>
        <taxon>Spiralia</taxon>
        <taxon>Gnathifera</taxon>
        <taxon>Rotifera</taxon>
        <taxon>Eurotatoria</taxon>
        <taxon>Bdelloidea</taxon>
        <taxon>Philodinida</taxon>
        <taxon>Philodinidae</taxon>
        <taxon>Rotaria</taxon>
    </lineage>
</organism>
<accession>A0A818YU86</accession>
<feature type="compositionally biased region" description="Basic and acidic residues" evidence="1">
    <location>
        <begin position="1"/>
        <end position="11"/>
    </location>
</feature>
<comment type="caution">
    <text evidence="3">The sequence shown here is derived from an EMBL/GenBank/DDBJ whole genome shotgun (WGS) entry which is preliminary data.</text>
</comment>
<feature type="compositionally biased region" description="Basic and acidic residues" evidence="1">
    <location>
        <begin position="30"/>
        <end position="41"/>
    </location>
</feature>
<dbReference type="EMBL" id="CAJOBD010001081">
    <property type="protein sequence ID" value="CAF3757575.1"/>
    <property type="molecule type" value="Genomic_DNA"/>
</dbReference>
<dbReference type="AlphaFoldDB" id="A0A818YU86"/>
<feature type="region of interest" description="Disordered" evidence="1">
    <location>
        <begin position="1"/>
        <end position="41"/>
    </location>
</feature>
<evidence type="ECO:0000313" key="4">
    <source>
        <dbReference type="Proteomes" id="UP000663836"/>
    </source>
</evidence>
<dbReference type="Proteomes" id="UP000663864">
    <property type="component" value="Unassembled WGS sequence"/>
</dbReference>
<evidence type="ECO:0000313" key="2">
    <source>
        <dbReference type="EMBL" id="CAF1224038.1"/>
    </source>
</evidence>
<sequence>MSDKDNLEQLDKINPTFERFKTENQNQKSNKKDKAEIEETTNKDKISKIKESNGTYLYILEILTPNHGDKVQIQCKVTGSLALEIT</sequence>
<gene>
    <name evidence="3" type="ORF">JBS370_LOCUS12930</name>
    <name evidence="2" type="ORF">ZHD862_LOCUS24018</name>
</gene>